<dbReference type="PROSITE" id="PS50109">
    <property type="entry name" value="HIS_KIN"/>
    <property type="match status" value="1"/>
</dbReference>
<comment type="function">
    <text evidence="14">Member of the two-component regulatory system NreB/NreC involved in the control of dissimilatory nitrate/nitrite reduction in response to oxygen. NreB functions as a direct oxygen sensor histidine kinase which is autophosphorylated, in the absence of oxygen, probably at the conserved histidine residue, and transfers its phosphate group probably to a conserved aspartate residue of NreC. NreB/NreC activates the expression of the nitrate (narGHJI) and nitrite (nir) reductase operons, as well as the putative nitrate transporter gene narT.</text>
</comment>
<dbReference type="PANTHER" id="PTHR24421">
    <property type="entry name" value="NITRATE/NITRITE SENSOR PROTEIN NARX-RELATED"/>
    <property type="match status" value="1"/>
</dbReference>
<comment type="catalytic activity">
    <reaction evidence="1">
        <text>ATP + protein L-histidine = ADP + protein N-phospho-L-histidine.</text>
        <dbReference type="EC" id="2.7.13.3"/>
    </reaction>
</comment>
<dbReference type="GO" id="GO:0016020">
    <property type="term" value="C:membrane"/>
    <property type="evidence" value="ECO:0007669"/>
    <property type="project" value="InterPro"/>
</dbReference>
<keyword evidence="6" id="KW-0004">4Fe-4S</keyword>
<evidence type="ECO:0000256" key="12">
    <source>
        <dbReference type="ARBA" id="ARBA00023012"/>
    </source>
</evidence>
<evidence type="ECO:0000259" key="18">
    <source>
        <dbReference type="PROSITE" id="PS50113"/>
    </source>
</evidence>
<keyword evidence="8" id="KW-0808">Transferase</keyword>
<dbReference type="CDD" id="cd16917">
    <property type="entry name" value="HATPase_UhpB-NarQ-NarX-like"/>
    <property type="match status" value="1"/>
</dbReference>
<evidence type="ECO:0000256" key="8">
    <source>
        <dbReference type="ARBA" id="ARBA00022679"/>
    </source>
</evidence>
<dbReference type="PROSITE" id="PS50112">
    <property type="entry name" value="PAS"/>
    <property type="match status" value="1"/>
</dbReference>
<gene>
    <name evidence="19" type="ORF">KC729_08505</name>
</gene>
<evidence type="ECO:0000256" key="11">
    <source>
        <dbReference type="ARBA" id="ARBA00023004"/>
    </source>
</evidence>
<feature type="domain" description="Histidine kinase" evidence="16">
    <location>
        <begin position="165"/>
        <end position="357"/>
    </location>
</feature>
<dbReference type="PROSITE" id="PS50113">
    <property type="entry name" value="PAC"/>
    <property type="match status" value="1"/>
</dbReference>
<dbReference type="SUPFAM" id="SSF55785">
    <property type="entry name" value="PYP-like sensor domain (PAS domain)"/>
    <property type="match status" value="1"/>
</dbReference>
<dbReference type="EC" id="2.7.13.3" evidence="4"/>
<name>A0A956LYD2_UNCEI</name>
<dbReference type="InterPro" id="IPR005467">
    <property type="entry name" value="His_kinase_dom"/>
</dbReference>
<proteinExistence type="predicted"/>
<keyword evidence="11" id="KW-0408">Iron</keyword>
<dbReference type="EMBL" id="JAGQHR010000219">
    <property type="protein sequence ID" value="MCA9727711.1"/>
    <property type="molecule type" value="Genomic_DNA"/>
</dbReference>
<evidence type="ECO:0000256" key="7">
    <source>
        <dbReference type="ARBA" id="ARBA00022490"/>
    </source>
</evidence>
<sequence>MQERREQPQGGRHKVPAEFPASIEEGTRFLDSLIENIPDMIFVKDARDLRFILFNRAGEQLLGYAREDLIGRNDYDFFTKEEADFFTAKDREVLRSGRMHELFEEPIHTAHQGRRLLHTKKIPVVDEKGNPQYLLGISEDVTELRTLEREVLDISDRERRRIGQDLHDGLGQQLVGIAFLIKALEARLRSTDHPATTEAARIVELINQAVLQTRDVARLLSPIDIEANGLGAALENLAHGAQGIANIECHCRVDDSARIQDSTLASQLYRIAQECLTNAIKHSRASTVTIALRCDQTAVTLEVVDDGIGMEVPVRPTDPGMGLSIMRYRARMIGGILSIRSQPGAGTVVSCIVPRDPR</sequence>
<comment type="cofactor">
    <cofactor evidence="2">
        <name>[4Fe-4S] cluster</name>
        <dbReference type="ChEBI" id="CHEBI:49883"/>
    </cofactor>
</comment>
<dbReference type="GO" id="GO:0051539">
    <property type="term" value="F:4 iron, 4 sulfur cluster binding"/>
    <property type="evidence" value="ECO:0007669"/>
    <property type="project" value="UniProtKB-KW"/>
</dbReference>
<dbReference type="AlphaFoldDB" id="A0A956LYD2"/>
<evidence type="ECO:0000256" key="10">
    <source>
        <dbReference type="ARBA" id="ARBA00022777"/>
    </source>
</evidence>
<dbReference type="InterPro" id="IPR035965">
    <property type="entry name" value="PAS-like_dom_sf"/>
</dbReference>
<dbReference type="Gene3D" id="1.20.5.1930">
    <property type="match status" value="1"/>
</dbReference>
<dbReference type="Pfam" id="PF07730">
    <property type="entry name" value="HisKA_3"/>
    <property type="match status" value="1"/>
</dbReference>
<keyword evidence="9" id="KW-0479">Metal-binding</keyword>
<dbReference type="InterPro" id="IPR000014">
    <property type="entry name" value="PAS"/>
</dbReference>
<dbReference type="InterPro" id="IPR011712">
    <property type="entry name" value="Sig_transdc_His_kin_sub3_dim/P"/>
</dbReference>
<evidence type="ECO:0000256" key="4">
    <source>
        <dbReference type="ARBA" id="ARBA00012438"/>
    </source>
</evidence>
<dbReference type="Gene3D" id="3.30.565.10">
    <property type="entry name" value="Histidine kinase-like ATPase, C-terminal domain"/>
    <property type="match status" value="1"/>
</dbReference>
<comment type="caution">
    <text evidence="19">The sequence shown here is derived from an EMBL/GenBank/DDBJ whole genome shotgun (WGS) entry which is preliminary data.</text>
</comment>
<reference evidence="19" key="1">
    <citation type="submission" date="2020-04" db="EMBL/GenBank/DDBJ databases">
        <authorList>
            <person name="Zhang T."/>
        </authorList>
    </citation>
    <scope>NUCLEOTIDE SEQUENCE</scope>
    <source>
        <strain evidence="19">HKST-UBA01</strain>
    </source>
</reference>
<keyword evidence="7" id="KW-0963">Cytoplasm</keyword>
<dbReference type="SMART" id="SM00387">
    <property type="entry name" value="HATPase_c"/>
    <property type="match status" value="1"/>
</dbReference>
<comment type="subcellular location">
    <subcellularLocation>
        <location evidence="3">Cytoplasm</location>
    </subcellularLocation>
</comment>
<dbReference type="InterPro" id="IPR000700">
    <property type="entry name" value="PAS-assoc_C"/>
</dbReference>
<protein>
    <recommendedName>
        <fullName evidence="5">Oxygen sensor histidine kinase NreB</fullName>
        <ecNumber evidence="4">2.7.13.3</ecNumber>
    </recommendedName>
    <alternativeName>
        <fullName evidence="15">Nitrogen regulation protein B</fullName>
    </alternativeName>
</protein>
<evidence type="ECO:0000256" key="1">
    <source>
        <dbReference type="ARBA" id="ARBA00000085"/>
    </source>
</evidence>
<dbReference type="PRINTS" id="PR00344">
    <property type="entry name" value="BCTRLSENSOR"/>
</dbReference>
<evidence type="ECO:0000313" key="20">
    <source>
        <dbReference type="Proteomes" id="UP000697710"/>
    </source>
</evidence>
<keyword evidence="13" id="KW-0411">Iron-sulfur</keyword>
<dbReference type="Proteomes" id="UP000697710">
    <property type="component" value="Unassembled WGS sequence"/>
</dbReference>
<dbReference type="InterPro" id="IPR013656">
    <property type="entry name" value="PAS_4"/>
</dbReference>
<dbReference type="CDD" id="cd00130">
    <property type="entry name" value="PAS"/>
    <property type="match status" value="1"/>
</dbReference>
<evidence type="ECO:0000313" key="19">
    <source>
        <dbReference type="EMBL" id="MCA9727711.1"/>
    </source>
</evidence>
<keyword evidence="12" id="KW-0902">Two-component regulatory system</keyword>
<feature type="domain" description="PAS" evidence="17">
    <location>
        <begin position="26"/>
        <end position="97"/>
    </location>
</feature>
<dbReference type="NCBIfam" id="TIGR00229">
    <property type="entry name" value="sensory_box"/>
    <property type="match status" value="1"/>
</dbReference>
<keyword evidence="10" id="KW-0418">Kinase</keyword>
<dbReference type="InterPro" id="IPR036890">
    <property type="entry name" value="HATPase_C_sf"/>
</dbReference>
<dbReference type="Pfam" id="PF02518">
    <property type="entry name" value="HATPase_c"/>
    <property type="match status" value="1"/>
</dbReference>
<dbReference type="GO" id="GO:0046983">
    <property type="term" value="F:protein dimerization activity"/>
    <property type="evidence" value="ECO:0007669"/>
    <property type="project" value="InterPro"/>
</dbReference>
<dbReference type="Gene3D" id="3.30.450.20">
    <property type="entry name" value="PAS domain"/>
    <property type="match status" value="1"/>
</dbReference>
<dbReference type="SUPFAM" id="SSF55874">
    <property type="entry name" value="ATPase domain of HSP90 chaperone/DNA topoisomerase II/histidine kinase"/>
    <property type="match status" value="1"/>
</dbReference>
<evidence type="ECO:0000259" key="16">
    <source>
        <dbReference type="PROSITE" id="PS50109"/>
    </source>
</evidence>
<evidence type="ECO:0000256" key="5">
    <source>
        <dbReference type="ARBA" id="ARBA00017322"/>
    </source>
</evidence>
<evidence type="ECO:0000256" key="3">
    <source>
        <dbReference type="ARBA" id="ARBA00004496"/>
    </source>
</evidence>
<feature type="domain" description="PAC" evidence="18">
    <location>
        <begin position="101"/>
        <end position="153"/>
    </location>
</feature>
<dbReference type="GO" id="GO:0005737">
    <property type="term" value="C:cytoplasm"/>
    <property type="evidence" value="ECO:0007669"/>
    <property type="project" value="UniProtKB-SubCell"/>
</dbReference>
<reference evidence="19" key="2">
    <citation type="journal article" date="2021" name="Microbiome">
        <title>Successional dynamics and alternative stable states in a saline activated sludge microbial community over 9 years.</title>
        <authorList>
            <person name="Wang Y."/>
            <person name="Ye J."/>
            <person name="Ju F."/>
            <person name="Liu L."/>
            <person name="Boyd J.A."/>
            <person name="Deng Y."/>
            <person name="Parks D.H."/>
            <person name="Jiang X."/>
            <person name="Yin X."/>
            <person name="Woodcroft B.J."/>
            <person name="Tyson G.W."/>
            <person name="Hugenholtz P."/>
            <person name="Polz M.F."/>
            <person name="Zhang T."/>
        </authorList>
    </citation>
    <scope>NUCLEOTIDE SEQUENCE</scope>
    <source>
        <strain evidence="19">HKST-UBA01</strain>
    </source>
</reference>
<evidence type="ECO:0000259" key="17">
    <source>
        <dbReference type="PROSITE" id="PS50112"/>
    </source>
</evidence>
<evidence type="ECO:0000256" key="15">
    <source>
        <dbReference type="ARBA" id="ARBA00030800"/>
    </source>
</evidence>
<evidence type="ECO:0000256" key="14">
    <source>
        <dbReference type="ARBA" id="ARBA00024827"/>
    </source>
</evidence>
<dbReference type="PANTHER" id="PTHR24421:SF58">
    <property type="entry name" value="SIGNAL TRANSDUCTION HISTIDINE-PROTEIN KINASE_PHOSPHATASE UHPB"/>
    <property type="match status" value="1"/>
</dbReference>
<evidence type="ECO:0000256" key="13">
    <source>
        <dbReference type="ARBA" id="ARBA00023014"/>
    </source>
</evidence>
<evidence type="ECO:0000256" key="2">
    <source>
        <dbReference type="ARBA" id="ARBA00001966"/>
    </source>
</evidence>
<dbReference type="InterPro" id="IPR004358">
    <property type="entry name" value="Sig_transdc_His_kin-like_C"/>
</dbReference>
<dbReference type="GO" id="GO:0000155">
    <property type="term" value="F:phosphorelay sensor kinase activity"/>
    <property type="evidence" value="ECO:0007669"/>
    <property type="project" value="InterPro"/>
</dbReference>
<dbReference type="SMART" id="SM00091">
    <property type="entry name" value="PAS"/>
    <property type="match status" value="1"/>
</dbReference>
<evidence type="ECO:0000256" key="6">
    <source>
        <dbReference type="ARBA" id="ARBA00022485"/>
    </source>
</evidence>
<organism evidence="19 20">
    <name type="scientific">Eiseniibacteriota bacterium</name>
    <dbReference type="NCBI Taxonomy" id="2212470"/>
    <lineage>
        <taxon>Bacteria</taxon>
        <taxon>Candidatus Eiseniibacteriota</taxon>
    </lineage>
</organism>
<dbReference type="Pfam" id="PF08448">
    <property type="entry name" value="PAS_4"/>
    <property type="match status" value="1"/>
</dbReference>
<dbReference type="GO" id="GO:0046872">
    <property type="term" value="F:metal ion binding"/>
    <property type="evidence" value="ECO:0007669"/>
    <property type="project" value="UniProtKB-KW"/>
</dbReference>
<accession>A0A956LYD2</accession>
<dbReference type="InterPro" id="IPR003594">
    <property type="entry name" value="HATPase_dom"/>
</dbReference>
<dbReference type="InterPro" id="IPR050482">
    <property type="entry name" value="Sensor_HK_TwoCompSys"/>
</dbReference>
<evidence type="ECO:0000256" key="9">
    <source>
        <dbReference type="ARBA" id="ARBA00022723"/>
    </source>
</evidence>